<dbReference type="EMBL" id="CP089051">
    <property type="protein sequence ID" value="UYF70844.1"/>
    <property type="molecule type" value="Genomic_DNA"/>
</dbReference>
<sequence length="283" mass="32164">MMGQKRITEYKNEGLVFDVKDQGPLDGEVIVLLHGFPMTNICWDKITSILNQQGYRTIAPNQRGYTNTAYPKSIWAYSMSKLVDDIYVLVQLIDKPKVYLAGHDWGALVAWGFAVKYPDRLHHLITVSVPTSAAFVKALFTSDQLARVYYMGLFQIPRLPELFVKYKYPVFKSMLMGTGLSSDEVEWINDQVLKPGFLTGSLNWYRAMPFTLPFDLIRKIHVSTTFIWGEKDASVNRCSAENAALSVSAQYQFIPLPQATHWIPLQHPQELAEIILNVSSNHS</sequence>
<organism evidence="3 4">
    <name type="scientific">Acinetobacter ursingii</name>
    <dbReference type="NCBI Taxonomy" id="108980"/>
    <lineage>
        <taxon>Bacteria</taxon>
        <taxon>Pseudomonadati</taxon>
        <taxon>Pseudomonadota</taxon>
        <taxon>Gammaproteobacteria</taxon>
        <taxon>Moraxellales</taxon>
        <taxon>Moraxellaceae</taxon>
        <taxon>Acinetobacter</taxon>
    </lineage>
</organism>
<dbReference type="PRINTS" id="PR00111">
    <property type="entry name" value="ABHYDROLASE"/>
</dbReference>
<feature type="domain" description="AB hydrolase-1" evidence="2">
    <location>
        <begin position="29"/>
        <end position="266"/>
    </location>
</feature>
<evidence type="ECO:0000313" key="3">
    <source>
        <dbReference type="EMBL" id="UYF70844.1"/>
    </source>
</evidence>
<dbReference type="InterPro" id="IPR029058">
    <property type="entry name" value="AB_hydrolase_fold"/>
</dbReference>
<protein>
    <submittedName>
        <fullName evidence="3">Alpha/beta hydrolase</fullName>
    </submittedName>
</protein>
<dbReference type="AlphaFoldDB" id="A0AA46S2Q1"/>
<dbReference type="InterPro" id="IPR000639">
    <property type="entry name" value="Epox_hydrolase-like"/>
</dbReference>
<gene>
    <name evidence="3" type="ORF">LSO60_11245</name>
</gene>
<dbReference type="PRINTS" id="PR00412">
    <property type="entry name" value="EPOXHYDRLASE"/>
</dbReference>
<dbReference type="Pfam" id="PF00561">
    <property type="entry name" value="Abhydrolase_1"/>
    <property type="match status" value="1"/>
</dbReference>
<name>A0AA46S2Q1_9GAMM</name>
<keyword evidence="1 3" id="KW-0378">Hydrolase</keyword>
<dbReference type="PANTHER" id="PTHR43329">
    <property type="entry name" value="EPOXIDE HYDROLASE"/>
    <property type="match status" value="1"/>
</dbReference>
<evidence type="ECO:0000313" key="4">
    <source>
        <dbReference type="Proteomes" id="UP001164064"/>
    </source>
</evidence>
<dbReference type="SUPFAM" id="SSF53474">
    <property type="entry name" value="alpha/beta-Hydrolases"/>
    <property type="match status" value="1"/>
</dbReference>
<dbReference type="Proteomes" id="UP001164064">
    <property type="component" value="Chromosome"/>
</dbReference>
<dbReference type="InterPro" id="IPR000073">
    <property type="entry name" value="AB_hydrolase_1"/>
</dbReference>
<evidence type="ECO:0000259" key="2">
    <source>
        <dbReference type="Pfam" id="PF00561"/>
    </source>
</evidence>
<reference evidence="3" key="1">
    <citation type="journal article" date="2022" name="J Glob Antimicrob Resist">
        <title>Comparative analysis of IMP-4- and OXA-58-containing plasmids of three carbapenemase-producing Acinetobacter ursingii strains in the Netherlands.</title>
        <authorList>
            <person name="Hendrickx A.P.A."/>
            <person name="Schade R.P."/>
            <person name="Landman F."/>
            <person name="Bosch T."/>
            <person name="Schouls L.M."/>
            <person name="van Dijk K."/>
        </authorList>
    </citation>
    <scope>NUCLEOTIDE SEQUENCE</scope>
    <source>
        <strain evidence="3">RIVM_C010559</strain>
    </source>
</reference>
<evidence type="ECO:0000256" key="1">
    <source>
        <dbReference type="ARBA" id="ARBA00022801"/>
    </source>
</evidence>
<accession>A0AA46S2Q1</accession>
<dbReference type="Gene3D" id="3.40.50.1820">
    <property type="entry name" value="alpha/beta hydrolase"/>
    <property type="match status" value="1"/>
</dbReference>
<dbReference type="RefSeq" id="WP_263512207.1">
    <property type="nucleotide sequence ID" value="NZ_CP089051.1"/>
</dbReference>
<proteinExistence type="predicted"/>
<dbReference type="GO" id="GO:0016787">
    <property type="term" value="F:hydrolase activity"/>
    <property type="evidence" value="ECO:0007669"/>
    <property type="project" value="UniProtKB-KW"/>
</dbReference>